<keyword evidence="1" id="KW-1133">Transmembrane helix</keyword>
<evidence type="ECO:0000313" key="2">
    <source>
        <dbReference type="EMBL" id="SVE21132.1"/>
    </source>
</evidence>
<proteinExistence type="predicted"/>
<feature type="non-terminal residue" evidence="2">
    <location>
        <position position="113"/>
    </location>
</feature>
<organism evidence="2">
    <name type="scientific">marine metagenome</name>
    <dbReference type="NCBI Taxonomy" id="408172"/>
    <lineage>
        <taxon>unclassified sequences</taxon>
        <taxon>metagenomes</taxon>
        <taxon>ecological metagenomes</taxon>
    </lineage>
</organism>
<reference evidence="2" key="1">
    <citation type="submission" date="2018-05" db="EMBL/GenBank/DDBJ databases">
        <authorList>
            <person name="Lanie J.A."/>
            <person name="Ng W.-L."/>
            <person name="Kazmierczak K.M."/>
            <person name="Andrzejewski T.M."/>
            <person name="Davidsen T.M."/>
            <person name="Wayne K.J."/>
            <person name="Tettelin H."/>
            <person name="Glass J.I."/>
            <person name="Rusch D."/>
            <person name="Podicherti R."/>
            <person name="Tsui H.-C.T."/>
            <person name="Winkler M.E."/>
        </authorList>
    </citation>
    <scope>NUCLEOTIDE SEQUENCE</scope>
</reference>
<evidence type="ECO:0000256" key="1">
    <source>
        <dbReference type="SAM" id="Phobius"/>
    </source>
</evidence>
<dbReference type="AlphaFoldDB" id="A0A383BMI8"/>
<keyword evidence="1" id="KW-0472">Membrane</keyword>
<accession>A0A383BMI8</accession>
<protein>
    <submittedName>
        <fullName evidence="2">Uncharacterized protein</fullName>
    </submittedName>
</protein>
<name>A0A383BMI8_9ZZZZ</name>
<gene>
    <name evidence="2" type="ORF">METZ01_LOCUS473986</name>
</gene>
<feature type="transmembrane region" description="Helical" evidence="1">
    <location>
        <begin position="63"/>
        <end position="82"/>
    </location>
</feature>
<dbReference type="EMBL" id="UINC01201682">
    <property type="protein sequence ID" value="SVE21132.1"/>
    <property type="molecule type" value="Genomic_DNA"/>
</dbReference>
<sequence>MVFLHSYFLTPNYDDGFNAYFINNTIDFKNPFFSEYFNTIFVVHKIPVLIIALGFTYFFPFSFAFPAALNGILCILCSYLSYKIARFYSNSKTALLCSQLLLYLLLTHHWVCP</sequence>
<keyword evidence="1" id="KW-0812">Transmembrane</keyword>
<feature type="transmembrane region" description="Helical" evidence="1">
    <location>
        <begin position="36"/>
        <end position="57"/>
    </location>
</feature>